<evidence type="ECO:0000313" key="1">
    <source>
        <dbReference type="EMBL" id="MXV52248.1"/>
    </source>
</evidence>
<comment type="caution">
    <text evidence="1">The sequence shown here is derived from an EMBL/GenBank/DDBJ whole genome shotgun (WGS) entry which is preliminary data.</text>
</comment>
<dbReference type="RefSeq" id="WP_160845427.1">
    <property type="nucleotide sequence ID" value="NZ_WVHT01000007.1"/>
</dbReference>
<evidence type="ECO:0000313" key="2">
    <source>
        <dbReference type="Proteomes" id="UP000466586"/>
    </source>
</evidence>
<keyword evidence="2" id="KW-1185">Reference proteome</keyword>
<sequence>MDQTLTFSGNTEDEVWTQLNSALVANNDSFQFHAEVNQAGKTTIIDVDIDPGGGFEGGYETTTLSAVVSPENDFRFAIHPESFVDEVGKFFGMEDIEIGYPEFDKKVIIKTNNAEKVKYAFKDSQVRSAIGNLTNFTLGIVHYTVPETDQKVPFLELRIEHGIMEPEALRTIYHVFYNVLTEIELK</sequence>
<reference evidence="1 2" key="1">
    <citation type="submission" date="2019-11" db="EMBL/GenBank/DDBJ databases">
        <title>Pedobacter sp. HMF7647 Genome sequencing and assembly.</title>
        <authorList>
            <person name="Kang H."/>
            <person name="Kim H."/>
            <person name="Joh K."/>
        </authorList>
    </citation>
    <scope>NUCLEOTIDE SEQUENCE [LARGE SCALE GENOMIC DNA]</scope>
    <source>
        <strain evidence="1 2">HMF7647</strain>
    </source>
</reference>
<proteinExistence type="predicted"/>
<gene>
    <name evidence="1" type="ORF">GS399_14815</name>
</gene>
<accession>A0A7K1YDY8</accession>
<protein>
    <submittedName>
        <fullName evidence="1">Uncharacterized protein</fullName>
    </submittedName>
</protein>
<organism evidence="1 2">
    <name type="scientific">Hufsiella arboris</name>
    <dbReference type="NCBI Taxonomy" id="2695275"/>
    <lineage>
        <taxon>Bacteria</taxon>
        <taxon>Pseudomonadati</taxon>
        <taxon>Bacteroidota</taxon>
        <taxon>Sphingobacteriia</taxon>
        <taxon>Sphingobacteriales</taxon>
        <taxon>Sphingobacteriaceae</taxon>
        <taxon>Hufsiella</taxon>
    </lineage>
</organism>
<name>A0A7K1YDY8_9SPHI</name>
<dbReference type="AlphaFoldDB" id="A0A7K1YDY8"/>
<dbReference type="Proteomes" id="UP000466586">
    <property type="component" value="Unassembled WGS sequence"/>
</dbReference>
<dbReference type="EMBL" id="WVHT01000007">
    <property type="protein sequence ID" value="MXV52248.1"/>
    <property type="molecule type" value="Genomic_DNA"/>
</dbReference>